<sequence length="216" mass="22812">MIAWKFLAEGGIAPFTGFRWPADGGWVGAPAERSDVWIHACRLRDLPHWLGAELWTVELTEPVQERRYQVVAPRGRLLGRVTAWDGAAAGAYARACALRARDLALPHLEPALRDALAGAAELEAIVAAASPGGPEPAPRAALLVADAARYALRAGRAPVAVPATAAYIVATLASTVGDGLAAFEAERAWQARWLEERLGLADRAAPLDADAPVGFA</sequence>
<name>A0ABM7X2R0_9BACT</name>
<reference evidence="2" key="1">
    <citation type="journal article" date="2022" name="Int. J. Syst. Evol. Microbiol.">
        <title>Anaeromyxobacter oryzae sp. nov., Anaeromyxobacter diazotrophicus sp. nov. and Anaeromyxobacter paludicola sp. nov., isolated from paddy soils.</title>
        <authorList>
            <person name="Itoh H."/>
            <person name="Xu Z."/>
            <person name="Mise K."/>
            <person name="Masuda Y."/>
            <person name="Ushijima N."/>
            <person name="Hayakawa C."/>
            <person name="Shiratori Y."/>
            <person name="Senoo K."/>
        </authorList>
    </citation>
    <scope>NUCLEOTIDE SEQUENCE [LARGE SCALE GENOMIC DNA]</scope>
    <source>
        <strain evidence="2">Red232</strain>
    </source>
</reference>
<evidence type="ECO:0000313" key="2">
    <source>
        <dbReference type="Proteomes" id="UP001162891"/>
    </source>
</evidence>
<evidence type="ECO:0000313" key="1">
    <source>
        <dbReference type="EMBL" id="BDG06079.1"/>
    </source>
</evidence>
<protein>
    <submittedName>
        <fullName evidence="1">Uncharacterized protein</fullName>
    </submittedName>
</protein>
<dbReference type="RefSeq" id="WP_248355372.1">
    <property type="nucleotide sequence ID" value="NZ_AP025591.1"/>
</dbReference>
<organism evidence="1 2">
    <name type="scientific">Anaeromyxobacter oryzae</name>
    <dbReference type="NCBI Taxonomy" id="2918170"/>
    <lineage>
        <taxon>Bacteria</taxon>
        <taxon>Pseudomonadati</taxon>
        <taxon>Myxococcota</taxon>
        <taxon>Myxococcia</taxon>
        <taxon>Myxococcales</taxon>
        <taxon>Cystobacterineae</taxon>
        <taxon>Anaeromyxobacteraceae</taxon>
        <taxon>Anaeromyxobacter</taxon>
    </lineage>
</organism>
<dbReference type="EMBL" id="AP025591">
    <property type="protein sequence ID" value="BDG06079.1"/>
    <property type="molecule type" value="Genomic_DNA"/>
</dbReference>
<gene>
    <name evidence="1" type="ORF">AMOR_50750</name>
</gene>
<dbReference type="Proteomes" id="UP001162891">
    <property type="component" value="Chromosome"/>
</dbReference>
<proteinExistence type="predicted"/>
<accession>A0ABM7X2R0</accession>
<keyword evidence="2" id="KW-1185">Reference proteome</keyword>